<dbReference type="PANTHER" id="PTHR34136">
    <property type="match status" value="1"/>
</dbReference>
<dbReference type="EMBL" id="JAPDHZ010000006">
    <property type="protein sequence ID" value="MDG0794513.1"/>
    <property type="molecule type" value="Genomic_DNA"/>
</dbReference>
<comment type="function">
    <text evidence="5">Catalyzes the conversion of GlcNAc-PP-undecaprenol into ManNAc-GlcNAc-PP-undecaprenol, the first committed lipid intermediate in the de novo synthesis of teichoic acid.</text>
</comment>
<organism evidence="6 7">
    <name type="scientific">Cohnella ginsengisoli</name>
    <dbReference type="NCBI Taxonomy" id="425004"/>
    <lineage>
        <taxon>Bacteria</taxon>
        <taxon>Bacillati</taxon>
        <taxon>Bacillota</taxon>
        <taxon>Bacilli</taxon>
        <taxon>Bacillales</taxon>
        <taxon>Paenibacillaceae</taxon>
        <taxon>Cohnella</taxon>
    </lineage>
</organism>
<comment type="similarity">
    <text evidence="5">Belongs to the glycosyltransferase 26 family. TagA/TarA subfamily.</text>
</comment>
<keyword evidence="1 5" id="KW-0328">Glycosyltransferase</keyword>
<evidence type="ECO:0000256" key="5">
    <source>
        <dbReference type="HAMAP-Rule" id="MF_02070"/>
    </source>
</evidence>
<name>A0A9X4KM01_9BACL</name>
<evidence type="ECO:0000313" key="6">
    <source>
        <dbReference type="EMBL" id="MDG0794513.1"/>
    </source>
</evidence>
<dbReference type="RefSeq" id="WP_277568247.1">
    <property type="nucleotide sequence ID" value="NZ_JAPDHZ010000006.1"/>
</dbReference>
<evidence type="ECO:0000256" key="4">
    <source>
        <dbReference type="ARBA" id="ARBA00023316"/>
    </source>
</evidence>
<gene>
    <name evidence="6" type="ORF">OMP38_29505</name>
</gene>
<keyword evidence="4 5" id="KW-0961">Cell wall biogenesis/degradation</keyword>
<dbReference type="HAMAP" id="MF_02070">
    <property type="entry name" value="TagA_TarA"/>
    <property type="match status" value="1"/>
</dbReference>
<sequence length="255" mass="28426">MSQTADARSFPTVSIYGIPFSKMNMSQTVDYLIGAVVSGKSHRIVTGNPEMVMKSLQNPVFRRALATAELVVPDGTGVVWAARRVRQPVAERVAGYDLLHELMREGDRRHWSVYLLGASQEVVDAAHAKLASLYPGVRFAGVRNGYFTDRDDEAVVAAIRDSKPDLLFVARSMDNQEPWLAKHQAALGVPVMMGVGGSFDVLAGKTKRAPALFIKLRLEWFYRLLREPTRIRRMMVLPQFAIKVARDGDNLLQTK</sequence>
<dbReference type="InterPro" id="IPR034714">
    <property type="entry name" value="TagA_TarA"/>
</dbReference>
<keyword evidence="7" id="KW-1185">Reference proteome</keyword>
<dbReference type="PANTHER" id="PTHR34136:SF1">
    <property type="entry name" value="UDP-N-ACETYL-D-MANNOSAMINURONIC ACID TRANSFERASE"/>
    <property type="match status" value="1"/>
</dbReference>
<dbReference type="NCBIfam" id="TIGR00696">
    <property type="entry name" value="wecG_tagA_cpsF"/>
    <property type="match status" value="1"/>
</dbReference>
<evidence type="ECO:0000256" key="2">
    <source>
        <dbReference type="ARBA" id="ARBA00022679"/>
    </source>
</evidence>
<comment type="caution">
    <text evidence="6">The sequence shown here is derived from an EMBL/GenBank/DDBJ whole genome shotgun (WGS) entry which is preliminary data.</text>
</comment>
<dbReference type="GO" id="GO:0071555">
    <property type="term" value="P:cell wall organization"/>
    <property type="evidence" value="ECO:0007669"/>
    <property type="project" value="UniProtKB-KW"/>
</dbReference>
<keyword evidence="2 5" id="KW-0808">Transferase</keyword>
<dbReference type="CDD" id="cd06533">
    <property type="entry name" value="Glyco_transf_WecG_TagA"/>
    <property type="match status" value="1"/>
</dbReference>
<protein>
    <recommendedName>
        <fullName evidence="5">N-acetylglucosaminyldiphosphoundecaprenol N-acetyl-beta-D-mannosaminyltransferase</fullName>
        <ecNumber evidence="5">2.4.1.187</ecNumber>
    </recommendedName>
    <alternativeName>
        <fullName evidence="5">N-acetylmannosaminyltransferase</fullName>
    </alternativeName>
    <alternativeName>
        <fullName evidence="5">UDP-N-acetylmannosamine transferase</fullName>
    </alternativeName>
    <alternativeName>
        <fullName evidence="5">UDP-N-acetylmannosamine:N-acetylglucosaminyl pyrophosphorylundecaprenol N-acetylmannosaminyltransferase</fullName>
    </alternativeName>
</protein>
<reference evidence="6 7" key="1">
    <citation type="submission" date="2022-10" db="EMBL/GenBank/DDBJ databases">
        <title>Comparative genomic analysis of Cohnella hashimotonis sp. nov., isolated from the International Space Station.</title>
        <authorList>
            <person name="Simpson A."/>
            <person name="Venkateswaran K."/>
        </authorList>
    </citation>
    <scope>NUCLEOTIDE SEQUENCE [LARGE SCALE GENOMIC DNA]</scope>
    <source>
        <strain evidence="6 7">DSM 18997</strain>
    </source>
</reference>
<dbReference type="Pfam" id="PF03808">
    <property type="entry name" value="Glyco_tran_WecG"/>
    <property type="match status" value="1"/>
</dbReference>
<evidence type="ECO:0000256" key="3">
    <source>
        <dbReference type="ARBA" id="ARBA00022944"/>
    </source>
</evidence>
<dbReference type="AlphaFoldDB" id="A0A9X4KM01"/>
<comment type="catalytic activity">
    <reaction evidence="5">
        <text>UDP-N-acetyl-alpha-D-mannosamine + N-acetyl-alpha-D-glucosaminyl-di-trans,octa-cis-undecaprenyl diphosphate = N-acetyl-beta-D-mannosaminyl-(1-&gt;4)-N-acetyl-alpha-D-glucosaminyl di-trans,octa-cis-undecaprenyl diphosphate + UDP + H(+)</text>
        <dbReference type="Rhea" id="RHEA:16053"/>
        <dbReference type="ChEBI" id="CHEBI:15378"/>
        <dbReference type="ChEBI" id="CHEBI:58223"/>
        <dbReference type="ChEBI" id="CHEBI:62959"/>
        <dbReference type="ChEBI" id="CHEBI:68623"/>
        <dbReference type="ChEBI" id="CHEBI:132210"/>
        <dbReference type="EC" id="2.4.1.187"/>
    </reaction>
</comment>
<dbReference type="GO" id="GO:0047244">
    <property type="term" value="F:N-acetylglucosaminyldiphosphoundecaprenol N-acetyl-beta-D-mannosaminyltransferase activity"/>
    <property type="evidence" value="ECO:0007669"/>
    <property type="project" value="UniProtKB-UniRule"/>
</dbReference>
<proteinExistence type="inferred from homology"/>
<keyword evidence="3 5" id="KW-0777">Teichoic acid biosynthesis</keyword>
<dbReference type="InterPro" id="IPR004629">
    <property type="entry name" value="WecG_TagA_CpsF"/>
</dbReference>
<evidence type="ECO:0000256" key="1">
    <source>
        <dbReference type="ARBA" id="ARBA00022676"/>
    </source>
</evidence>
<accession>A0A9X4KM01</accession>
<dbReference type="EC" id="2.4.1.187" evidence="5"/>
<evidence type="ECO:0000313" key="7">
    <source>
        <dbReference type="Proteomes" id="UP001153387"/>
    </source>
</evidence>
<dbReference type="GO" id="GO:0019350">
    <property type="term" value="P:teichoic acid biosynthetic process"/>
    <property type="evidence" value="ECO:0007669"/>
    <property type="project" value="UniProtKB-UniRule"/>
</dbReference>
<comment type="pathway">
    <text evidence="5">Cell wall biogenesis; teichoic acid biosynthesis.</text>
</comment>
<dbReference type="Proteomes" id="UP001153387">
    <property type="component" value="Unassembled WGS sequence"/>
</dbReference>